<reference evidence="10 11" key="1">
    <citation type="submission" date="2015-08" db="EMBL/GenBank/DDBJ databases">
        <title>The genome of the Asian arowana (Scleropages formosus).</title>
        <authorList>
            <person name="Tan M.H."/>
            <person name="Gan H.M."/>
            <person name="Croft L.J."/>
            <person name="Austin C.M."/>
        </authorList>
    </citation>
    <scope>NUCLEOTIDE SEQUENCE [LARGE SCALE GENOMIC DNA]</scope>
    <source>
        <strain evidence="10">Aro1</strain>
    </source>
</reference>
<evidence type="ECO:0000256" key="6">
    <source>
        <dbReference type="ARBA" id="ARBA00023242"/>
    </source>
</evidence>
<feature type="compositionally biased region" description="Low complexity" evidence="8">
    <location>
        <begin position="33"/>
        <end position="44"/>
    </location>
</feature>
<protein>
    <recommendedName>
        <fullName evidence="9">BZIP domain-containing protein</fullName>
    </recommendedName>
</protein>
<dbReference type="PANTHER" id="PTHR24411">
    <property type="entry name" value="NUCLEAR FACTOR ERYTHROID 2-RELATED FACTOR"/>
    <property type="match status" value="1"/>
</dbReference>
<organism evidence="10 11">
    <name type="scientific">Scleropages formosus</name>
    <name type="common">Asian bonytongue</name>
    <name type="synonym">Osteoglossum formosum</name>
    <dbReference type="NCBI Taxonomy" id="113540"/>
    <lineage>
        <taxon>Eukaryota</taxon>
        <taxon>Metazoa</taxon>
        <taxon>Chordata</taxon>
        <taxon>Craniata</taxon>
        <taxon>Vertebrata</taxon>
        <taxon>Euteleostomi</taxon>
        <taxon>Actinopterygii</taxon>
        <taxon>Neopterygii</taxon>
        <taxon>Teleostei</taxon>
        <taxon>Osteoglossocephala</taxon>
        <taxon>Osteoglossomorpha</taxon>
        <taxon>Osteoglossiformes</taxon>
        <taxon>Osteoglossidae</taxon>
        <taxon>Scleropages</taxon>
    </lineage>
</organism>
<keyword evidence="6" id="KW-0539">Nucleus</keyword>
<dbReference type="CDD" id="cd14720">
    <property type="entry name" value="bZIP_NFE2-like"/>
    <property type="match status" value="1"/>
</dbReference>
<dbReference type="PANTHER" id="PTHR24411:SF26">
    <property type="entry name" value="TRANSCRIPTION FACTOR NF-E2 45 KDA SUBUNIT"/>
    <property type="match status" value="1"/>
</dbReference>
<dbReference type="GO" id="GO:0000978">
    <property type="term" value="F:RNA polymerase II cis-regulatory region sequence-specific DNA binding"/>
    <property type="evidence" value="ECO:0007669"/>
    <property type="project" value="InterPro"/>
</dbReference>
<feature type="compositionally biased region" description="Low complexity" evidence="8">
    <location>
        <begin position="208"/>
        <end position="223"/>
    </location>
</feature>
<feature type="compositionally biased region" description="Polar residues" evidence="8">
    <location>
        <begin position="11"/>
        <end position="22"/>
    </location>
</feature>
<dbReference type="InterPro" id="IPR004826">
    <property type="entry name" value="bZIP_Maf"/>
</dbReference>
<accession>A0A0P7YNQ8</accession>
<evidence type="ECO:0000256" key="4">
    <source>
        <dbReference type="ARBA" id="ARBA00023159"/>
    </source>
</evidence>
<proteinExistence type="inferred from homology"/>
<dbReference type="PROSITE" id="PS50217">
    <property type="entry name" value="BZIP"/>
    <property type="match status" value="1"/>
</dbReference>
<sequence length="502" mass="55068">MVQRARRPECVQQSTASSTSGETALANPEKIHGGVSMSSSSPGSRPHHVPQQTEMDLTWQELMAITEEFEAPGENPFEPVAYHPAEAAAALGGFGMSQAPAEPLLPGCGTNPAMPYEGSYPEAMAACQRMGNCAEPLYERPGVQVGSRLLPTTNSIQPPLMNVLDHMDLTGPSDRNPAMESVCRAQVCPMPGQEEILKQTPPDDLESDSGLSLGSSPPVASPGNVITGGTAYMGTELTRGYSDREPMEGTVEHGRMRPNLFYSMDYQHPMNTYSYPAAPSSYYPPPSSLPHFQQHQRLQQPSSLKHPHVLAPALHDLHLNGSGLPGNRVDSFRGTCGKLKGAAGMPARGEGPLSRDERRALALKIPFPLDKIINLPVDDFNELLTQYTLNDAQLTLVRDIRRRGKNKVAAQNCRKRKLENIVNLEGELNQLRAQRDHLMREGAEYQRNLALVRHHLSDLYVEVFSQLRDEQGLPYSLDHYSLQQANDGSIFLVSHNTAELGE</sequence>
<keyword evidence="3" id="KW-0238">DNA-binding</keyword>
<evidence type="ECO:0000256" key="1">
    <source>
        <dbReference type="ARBA" id="ARBA00008157"/>
    </source>
</evidence>
<dbReference type="GO" id="GO:0005634">
    <property type="term" value="C:nucleus"/>
    <property type="evidence" value="ECO:0007669"/>
    <property type="project" value="TreeGrafter"/>
</dbReference>
<dbReference type="SUPFAM" id="SSF47454">
    <property type="entry name" value="A DNA-binding domain in eukaryotic transcription factors"/>
    <property type="match status" value="1"/>
</dbReference>
<feature type="domain" description="BZIP" evidence="9">
    <location>
        <begin position="396"/>
        <end position="459"/>
    </location>
</feature>
<evidence type="ECO:0000256" key="7">
    <source>
        <dbReference type="SAM" id="Coils"/>
    </source>
</evidence>
<dbReference type="PROSITE" id="PS00036">
    <property type="entry name" value="BZIP_BASIC"/>
    <property type="match status" value="1"/>
</dbReference>
<dbReference type="SMART" id="SM00338">
    <property type="entry name" value="BRLZ"/>
    <property type="match status" value="1"/>
</dbReference>
<gene>
    <name evidence="10" type="ORF">Z043_111767</name>
</gene>
<name>A0A0P7YNQ8_SCLFO</name>
<evidence type="ECO:0000313" key="11">
    <source>
        <dbReference type="Proteomes" id="UP000034805"/>
    </source>
</evidence>
<comment type="similarity">
    <text evidence="1">Belongs to the bZIP family. CNC subfamily.</text>
</comment>
<dbReference type="GO" id="GO:0000981">
    <property type="term" value="F:DNA-binding transcription factor activity, RNA polymerase II-specific"/>
    <property type="evidence" value="ECO:0007669"/>
    <property type="project" value="TreeGrafter"/>
</dbReference>
<feature type="coiled-coil region" evidence="7">
    <location>
        <begin position="414"/>
        <end position="448"/>
    </location>
</feature>
<dbReference type="SUPFAM" id="SSF57959">
    <property type="entry name" value="Leucine zipper domain"/>
    <property type="match status" value="1"/>
</dbReference>
<evidence type="ECO:0000256" key="8">
    <source>
        <dbReference type="SAM" id="MobiDB-lite"/>
    </source>
</evidence>
<evidence type="ECO:0000256" key="2">
    <source>
        <dbReference type="ARBA" id="ARBA00023015"/>
    </source>
</evidence>
<dbReference type="InterPro" id="IPR008917">
    <property type="entry name" value="TF_DNA-bd_sf"/>
</dbReference>
<dbReference type="Proteomes" id="UP000034805">
    <property type="component" value="Unassembled WGS sequence"/>
</dbReference>
<keyword evidence="5" id="KW-0804">Transcription</keyword>
<dbReference type="AlphaFoldDB" id="A0A0P7YNQ8"/>
<dbReference type="Gene3D" id="1.10.880.10">
    <property type="entry name" value="Transcription factor, Skn-1-like, DNA-binding domain"/>
    <property type="match status" value="1"/>
</dbReference>
<evidence type="ECO:0000256" key="5">
    <source>
        <dbReference type="ARBA" id="ARBA00023163"/>
    </source>
</evidence>
<evidence type="ECO:0000259" key="9">
    <source>
        <dbReference type="PROSITE" id="PS50217"/>
    </source>
</evidence>
<dbReference type="STRING" id="113540.ENSSFOP00015011786"/>
<keyword evidence="2" id="KW-0805">Transcription regulation</keyword>
<dbReference type="InterPro" id="IPR046347">
    <property type="entry name" value="bZIP_sf"/>
</dbReference>
<comment type="caution">
    <text evidence="10">The sequence shown here is derived from an EMBL/GenBank/DDBJ whole genome shotgun (WGS) entry which is preliminary data.</text>
</comment>
<dbReference type="EMBL" id="JARO02003940">
    <property type="protein sequence ID" value="KPP69470.1"/>
    <property type="molecule type" value="Genomic_DNA"/>
</dbReference>
<evidence type="ECO:0000256" key="3">
    <source>
        <dbReference type="ARBA" id="ARBA00023125"/>
    </source>
</evidence>
<dbReference type="InterPro" id="IPR047167">
    <property type="entry name" value="NFE2-like"/>
</dbReference>
<dbReference type="InterPro" id="IPR004827">
    <property type="entry name" value="bZIP"/>
</dbReference>
<dbReference type="Pfam" id="PF03131">
    <property type="entry name" value="bZIP_Maf"/>
    <property type="match status" value="1"/>
</dbReference>
<feature type="region of interest" description="Disordered" evidence="8">
    <location>
        <begin position="1"/>
        <end position="50"/>
    </location>
</feature>
<feature type="region of interest" description="Disordered" evidence="8">
    <location>
        <begin position="195"/>
        <end position="228"/>
    </location>
</feature>
<keyword evidence="7" id="KW-0175">Coiled coil</keyword>
<evidence type="ECO:0000313" key="10">
    <source>
        <dbReference type="EMBL" id="KPP69470.1"/>
    </source>
</evidence>
<keyword evidence="4" id="KW-0010">Activator</keyword>